<feature type="transmembrane region" description="Helical" evidence="6">
    <location>
        <begin position="146"/>
        <end position="167"/>
    </location>
</feature>
<dbReference type="InterPro" id="IPR050833">
    <property type="entry name" value="Poly_Biosynth_Transport"/>
</dbReference>
<feature type="transmembrane region" description="Helical" evidence="6">
    <location>
        <begin position="213"/>
        <end position="232"/>
    </location>
</feature>
<evidence type="ECO:0000256" key="4">
    <source>
        <dbReference type="ARBA" id="ARBA00022989"/>
    </source>
</evidence>
<evidence type="ECO:0000256" key="1">
    <source>
        <dbReference type="ARBA" id="ARBA00004651"/>
    </source>
</evidence>
<feature type="transmembrane region" description="Helical" evidence="6">
    <location>
        <begin position="84"/>
        <end position="109"/>
    </location>
</feature>
<feature type="transmembrane region" description="Helical" evidence="6">
    <location>
        <begin position="115"/>
        <end position="134"/>
    </location>
</feature>
<dbReference type="Proteomes" id="UP001526426">
    <property type="component" value="Unassembled WGS sequence"/>
</dbReference>
<gene>
    <name evidence="7" type="ORF">K4A83_16745</name>
</gene>
<comment type="caution">
    <text evidence="7">The sequence shown here is derived from an EMBL/GenBank/DDBJ whole genome shotgun (WGS) entry which is preliminary data.</text>
</comment>
<dbReference type="InterPro" id="IPR002797">
    <property type="entry name" value="Polysacc_synth"/>
</dbReference>
<evidence type="ECO:0000256" key="5">
    <source>
        <dbReference type="ARBA" id="ARBA00023136"/>
    </source>
</evidence>
<keyword evidence="4 6" id="KW-1133">Transmembrane helix</keyword>
<dbReference type="PANTHER" id="PTHR30250">
    <property type="entry name" value="PST FAMILY PREDICTED COLANIC ACID TRANSPORTER"/>
    <property type="match status" value="1"/>
</dbReference>
<evidence type="ECO:0000256" key="2">
    <source>
        <dbReference type="ARBA" id="ARBA00022475"/>
    </source>
</evidence>
<feature type="transmembrane region" description="Helical" evidence="6">
    <location>
        <begin position="43"/>
        <end position="64"/>
    </location>
</feature>
<feature type="transmembrane region" description="Helical" evidence="6">
    <location>
        <begin position="422"/>
        <end position="443"/>
    </location>
</feature>
<feature type="transmembrane region" description="Helical" evidence="6">
    <location>
        <begin position="392"/>
        <end position="415"/>
    </location>
</feature>
<dbReference type="RefSeq" id="WP_265265790.1">
    <property type="nucleotide sequence ID" value="NZ_JAIHOM010000096.1"/>
</dbReference>
<dbReference type="EMBL" id="JAIHOM010000096">
    <property type="protein sequence ID" value="MCW6037909.1"/>
    <property type="molecule type" value="Genomic_DNA"/>
</dbReference>
<sequence>MFFLPKPFRDIFSLGLSSVVSRAILFIRESFLAASLGPNSYGIWVQIIVILNYSLHLPLGYQHILSRDVPFYRGRNDNDSASDIIISAFWVTIITAVIASLTLIALIATKRLFSLSLQNAIVLGLVIIAQQYNGFQSITLRAYEKFSYFSIGLTLIGCFSFLGAILFSNKMGASGALIGQGIALVLISFWWFNYLPKNINIRLPIQKVARNIFILWSTAVPLFIGGLANFLVTSLDRLIASLAYSSIDIGYYGFAFALTQSIHLVTIPVAQAFHPRMMRVYGQEKNLSSLLPYLKIFMDFLPITILITLGFIGIAASFAIPLWLPEYEKSIPILNILIIAAAPLAIAGGSQTILVALQKEKLVMWSTVIALGLQSLVYGGCILLDFDIKGLAWAVVISFTLFGLWFAYFSIYSLYQSNRKTLLMMTYLFGVILIYSAFFMLLIEIEWIKKQLFLSFLWKILVWTVLATPIILLWFPKIKFLLGQESANR</sequence>
<proteinExistence type="predicted"/>
<keyword evidence="8" id="KW-1185">Reference proteome</keyword>
<feature type="transmembrane region" description="Helical" evidence="6">
    <location>
        <begin position="252"/>
        <end position="273"/>
    </location>
</feature>
<feature type="transmembrane region" description="Helical" evidence="6">
    <location>
        <begin position="455"/>
        <end position="475"/>
    </location>
</feature>
<comment type="subcellular location">
    <subcellularLocation>
        <location evidence="1">Cell membrane</location>
        <topology evidence="1">Multi-pass membrane protein</topology>
    </subcellularLocation>
</comment>
<keyword evidence="2" id="KW-1003">Cell membrane</keyword>
<feature type="transmembrane region" description="Helical" evidence="6">
    <location>
        <begin position="173"/>
        <end position="192"/>
    </location>
</feature>
<feature type="transmembrane region" description="Helical" evidence="6">
    <location>
        <begin position="294"/>
        <end position="324"/>
    </location>
</feature>
<keyword evidence="5 6" id="KW-0472">Membrane</keyword>
<dbReference type="PANTHER" id="PTHR30250:SF11">
    <property type="entry name" value="O-ANTIGEN TRANSPORTER-RELATED"/>
    <property type="match status" value="1"/>
</dbReference>
<reference evidence="7 8" key="1">
    <citation type="submission" date="2021-08" db="EMBL/GenBank/DDBJ databases">
        <title>Draft genome sequence of Spirulina subsalsa with high tolerance to salinity and hype-accumulation of phycocyanin.</title>
        <authorList>
            <person name="Pei H."/>
            <person name="Jiang L."/>
        </authorList>
    </citation>
    <scope>NUCLEOTIDE SEQUENCE [LARGE SCALE GENOMIC DNA]</scope>
    <source>
        <strain evidence="7 8">FACHB-351</strain>
    </source>
</reference>
<accession>A0ABT3L8T9</accession>
<feature type="transmembrane region" description="Helical" evidence="6">
    <location>
        <begin position="330"/>
        <end position="350"/>
    </location>
</feature>
<keyword evidence="3 6" id="KW-0812">Transmembrane</keyword>
<dbReference type="Pfam" id="PF01943">
    <property type="entry name" value="Polysacc_synt"/>
    <property type="match status" value="1"/>
</dbReference>
<protein>
    <submittedName>
        <fullName evidence="7">Lipopolysaccharide biosynthesis protein</fullName>
    </submittedName>
</protein>
<name>A0ABT3L8T9_9CYAN</name>
<organism evidence="7 8">
    <name type="scientific">Spirulina subsalsa FACHB-351</name>
    <dbReference type="NCBI Taxonomy" id="234711"/>
    <lineage>
        <taxon>Bacteria</taxon>
        <taxon>Bacillati</taxon>
        <taxon>Cyanobacteriota</taxon>
        <taxon>Cyanophyceae</taxon>
        <taxon>Spirulinales</taxon>
        <taxon>Spirulinaceae</taxon>
        <taxon>Spirulina</taxon>
    </lineage>
</organism>
<evidence type="ECO:0000256" key="6">
    <source>
        <dbReference type="SAM" id="Phobius"/>
    </source>
</evidence>
<evidence type="ECO:0000256" key="3">
    <source>
        <dbReference type="ARBA" id="ARBA00022692"/>
    </source>
</evidence>
<evidence type="ECO:0000313" key="8">
    <source>
        <dbReference type="Proteomes" id="UP001526426"/>
    </source>
</evidence>
<evidence type="ECO:0000313" key="7">
    <source>
        <dbReference type="EMBL" id="MCW6037909.1"/>
    </source>
</evidence>
<feature type="transmembrane region" description="Helical" evidence="6">
    <location>
        <begin position="362"/>
        <end position="386"/>
    </location>
</feature>